<dbReference type="EMBL" id="JANIDV010000004">
    <property type="protein sequence ID" value="MCX5616783.1"/>
    <property type="molecule type" value="Genomic_DNA"/>
</dbReference>
<name>A0ABT3WGL5_9PROT</name>
<feature type="region of interest" description="Disordered" evidence="1">
    <location>
        <begin position="71"/>
        <end position="91"/>
    </location>
</feature>
<keyword evidence="4" id="KW-1185">Reference proteome</keyword>
<evidence type="ECO:0008006" key="5">
    <source>
        <dbReference type="Google" id="ProtNLM"/>
    </source>
</evidence>
<dbReference type="RefSeq" id="WP_266127756.1">
    <property type="nucleotide sequence ID" value="NZ_JANIDV010000004.1"/>
</dbReference>
<feature type="signal peptide" evidence="2">
    <location>
        <begin position="1"/>
        <end position="23"/>
    </location>
</feature>
<keyword evidence="2" id="KW-0732">Signal</keyword>
<feature type="region of interest" description="Disordered" evidence="1">
    <location>
        <begin position="142"/>
        <end position="162"/>
    </location>
</feature>
<reference evidence="3" key="1">
    <citation type="submission" date="2022-07" db="EMBL/GenBank/DDBJ databases">
        <title>Bombella genomes.</title>
        <authorList>
            <person name="Harer L."/>
            <person name="Styblova S."/>
            <person name="Ehrmann M."/>
        </authorList>
    </citation>
    <scope>NUCLEOTIDE SEQUENCE</scope>
    <source>
        <strain evidence="3">TMW 2.2559</strain>
    </source>
</reference>
<evidence type="ECO:0000256" key="1">
    <source>
        <dbReference type="SAM" id="MobiDB-lite"/>
    </source>
</evidence>
<sequence length="238" mass="23677">MKLTRLCLPLVACSMLGGTAALAAAPASASAPTTGKLSFMACHRAFSDAKRAGTLNGQKYGDFKQSHCNGTAAPAQAPASAPAATGTPSASTAAPAAAAAPAPATGKLSFMACHRAFSDAKRAGTLNGQKYGDFKQSHCNGTAAPAQAPASAPAATGTPSASTAAPAAAAAPVASGNVVFPARVSPEFASLTPGKARMQTCLAQYNANKSTGRNGSLKWIQKGGGYYSECNNRLKTAQ</sequence>
<feature type="chain" id="PRO_5046782141" description="Antifreeze protein" evidence="2">
    <location>
        <begin position="24"/>
        <end position="238"/>
    </location>
</feature>
<dbReference type="Proteomes" id="UP001165633">
    <property type="component" value="Unassembled WGS sequence"/>
</dbReference>
<comment type="caution">
    <text evidence="3">The sequence shown here is derived from an EMBL/GenBank/DDBJ whole genome shotgun (WGS) entry which is preliminary data.</text>
</comment>
<gene>
    <name evidence="3" type="ORF">NQF87_07335</name>
</gene>
<evidence type="ECO:0000313" key="4">
    <source>
        <dbReference type="Proteomes" id="UP001165633"/>
    </source>
</evidence>
<accession>A0ABT3WGL5</accession>
<evidence type="ECO:0000256" key="2">
    <source>
        <dbReference type="SAM" id="SignalP"/>
    </source>
</evidence>
<organism evidence="3 4">
    <name type="scientific">Bombella dulcis</name>
    <dbReference type="NCBI Taxonomy" id="2967339"/>
    <lineage>
        <taxon>Bacteria</taxon>
        <taxon>Pseudomonadati</taxon>
        <taxon>Pseudomonadota</taxon>
        <taxon>Alphaproteobacteria</taxon>
        <taxon>Acetobacterales</taxon>
        <taxon>Acetobacteraceae</taxon>
        <taxon>Bombella</taxon>
    </lineage>
</organism>
<protein>
    <recommendedName>
        <fullName evidence="5">Antifreeze protein</fullName>
    </recommendedName>
</protein>
<proteinExistence type="predicted"/>
<evidence type="ECO:0000313" key="3">
    <source>
        <dbReference type="EMBL" id="MCX5616783.1"/>
    </source>
</evidence>